<name>A0A1H3UJ52_9PSED</name>
<evidence type="ECO:0000313" key="1">
    <source>
        <dbReference type="EMBL" id="SDZ62408.1"/>
    </source>
</evidence>
<protein>
    <recommendedName>
        <fullName evidence="3">Helix-hairpin-helix domain-containing protein</fullName>
    </recommendedName>
</protein>
<dbReference type="EMBL" id="FNOX01000014">
    <property type="protein sequence ID" value="SDZ62408.1"/>
    <property type="molecule type" value="Genomic_DNA"/>
</dbReference>
<gene>
    <name evidence="1" type="ORF">SAMN05216247_114122</name>
</gene>
<accession>A0A1H3UJ52</accession>
<sequence>MPFSLEEKTALLALKGVGPTVLTRLEQLGINSLEVLGKSDVGDILAQASAAVGSTCWKNSPQARAAITAAVALARATKPPMPTTRSGTILSGEHTGWTITIQDDTTGETGGYYLYLADDQFNGFDAWFEAREPLEREISELEVRWD</sequence>
<evidence type="ECO:0000313" key="2">
    <source>
        <dbReference type="Proteomes" id="UP000182902"/>
    </source>
</evidence>
<dbReference type="Proteomes" id="UP000182902">
    <property type="component" value="Unassembled WGS sequence"/>
</dbReference>
<proteinExistence type="predicted"/>
<evidence type="ECO:0008006" key="3">
    <source>
        <dbReference type="Google" id="ProtNLM"/>
    </source>
</evidence>
<dbReference type="AlphaFoldDB" id="A0A1H3UJ52"/>
<reference evidence="1 2" key="1">
    <citation type="submission" date="2016-10" db="EMBL/GenBank/DDBJ databases">
        <authorList>
            <person name="de Groot N.N."/>
        </authorList>
    </citation>
    <scope>NUCLEOTIDE SEQUENCE [LARGE SCALE GENOMIC DNA]</scope>
    <source>
        <strain evidence="1 2">ICMP 14252</strain>
    </source>
</reference>
<organism evidence="1 2">
    <name type="scientific">Pseudomonas salomonii</name>
    <dbReference type="NCBI Taxonomy" id="191391"/>
    <lineage>
        <taxon>Bacteria</taxon>
        <taxon>Pseudomonadati</taxon>
        <taxon>Pseudomonadota</taxon>
        <taxon>Gammaproteobacteria</taxon>
        <taxon>Pseudomonadales</taxon>
        <taxon>Pseudomonadaceae</taxon>
        <taxon>Pseudomonas</taxon>
    </lineage>
</organism>